<protein>
    <submittedName>
        <fullName evidence="6">IclR family transcriptional regulator</fullName>
    </submittedName>
</protein>
<evidence type="ECO:0000256" key="1">
    <source>
        <dbReference type="ARBA" id="ARBA00023015"/>
    </source>
</evidence>
<dbReference type="PROSITE" id="PS51077">
    <property type="entry name" value="HTH_ICLR"/>
    <property type="match status" value="1"/>
</dbReference>
<dbReference type="SUPFAM" id="SSF46785">
    <property type="entry name" value="Winged helix' DNA-binding domain"/>
    <property type="match status" value="1"/>
</dbReference>
<dbReference type="Pfam" id="PF09339">
    <property type="entry name" value="HTH_IclR"/>
    <property type="match status" value="1"/>
</dbReference>
<dbReference type="PROSITE" id="PS51078">
    <property type="entry name" value="ICLR_ED"/>
    <property type="match status" value="1"/>
</dbReference>
<dbReference type="SUPFAM" id="SSF55781">
    <property type="entry name" value="GAF domain-like"/>
    <property type="match status" value="1"/>
</dbReference>
<keyword evidence="1" id="KW-0805">Transcription regulation</keyword>
<dbReference type="InterPro" id="IPR036388">
    <property type="entry name" value="WH-like_DNA-bd_sf"/>
</dbReference>
<dbReference type="PANTHER" id="PTHR30136:SF24">
    <property type="entry name" value="HTH-TYPE TRANSCRIPTIONAL REPRESSOR ALLR"/>
    <property type="match status" value="1"/>
</dbReference>
<dbReference type="RefSeq" id="WP_040825329.1">
    <property type="nucleotide sequence ID" value="NZ_JBIAQY010000002.1"/>
</dbReference>
<evidence type="ECO:0000259" key="5">
    <source>
        <dbReference type="PROSITE" id="PS51078"/>
    </source>
</evidence>
<dbReference type="Gene3D" id="1.10.10.10">
    <property type="entry name" value="Winged helix-like DNA-binding domain superfamily/Winged helix DNA-binding domain"/>
    <property type="match status" value="1"/>
</dbReference>
<proteinExistence type="predicted"/>
<keyword evidence="3" id="KW-0804">Transcription</keyword>
<comment type="caution">
    <text evidence="6">The sequence shown here is derived from an EMBL/GenBank/DDBJ whole genome shotgun (WGS) entry which is preliminary data.</text>
</comment>
<dbReference type="EMBL" id="JBIAQY010000002">
    <property type="protein sequence ID" value="MFF3567492.1"/>
    <property type="molecule type" value="Genomic_DNA"/>
</dbReference>
<dbReference type="Pfam" id="PF01614">
    <property type="entry name" value="IclR_C"/>
    <property type="match status" value="1"/>
</dbReference>
<sequence>MASVLTDNAVVDDDRHELPPSMVDRMTLIMDTFGGPQTRLTLEDVASRTNLPRSTTHRILEKLVRLGWLDRNGREYALGPRALGLGGREVGHSALRTAAFPLLHALAMRTELVAHLAVLDGGEVYYLDKVGGKAAMRVPSMVGGRAPAHCTAVGKAMLAWLSPEEVDARYEQGLTRRTVRSIGDIGVLHQELNRIRARNGLAFECGECDHAIACVGAAVRGPDGPIGGISLVGDARVALERLAPLVVNTAHVISEKLSGDYGQRPRPHPDSVVLRDMPQAPSLSEALGRLVAMGERGEWF</sequence>
<feature type="domain" description="HTH iclR-type" evidence="4">
    <location>
        <begin position="20"/>
        <end position="80"/>
    </location>
</feature>
<dbReference type="InterPro" id="IPR036390">
    <property type="entry name" value="WH_DNA-bd_sf"/>
</dbReference>
<dbReference type="InterPro" id="IPR005471">
    <property type="entry name" value="Tscrpt_reg_IclR_N"/>
</dbReference>
<dbReference type="InterPro" id="IPR014757">
    <property type="entry name" value="Tscrpt_reg_IclR_C"/>
</dbReference>
<dbReference type="Proteomes" id="UP001601992">
    <property type="component" value="Unassembled WGS sequence"/>
</dbReference>
<dbReference type="InterPro" id="IPR029016">
    <property type="entry name" value="GAF-like_dom_sf"/>
</dbReference>
<dbReference type="PANTHER" id="PTHR30136">
    <property type="entry name" value="HELIX-TURN-HELIX TRANSCRIPTIONAL REGULATOR, ICLR FAMILY"/>
    <property type="match status" value="1"/>
</dbReference>
<name>A0ABW6RU00_9NOCA</name>
<evidence type="ECO:0000256" key="2">
    <source>
        <dbReference type="ARBA" id="ARBA00023125"/>
    </source>
</evidence>
<organism evidence="6 7">
    <name type="scientific">Nocardia jiangxiensis</name>
    <dbReference type="NCBI Taxonomy" id="282685"/>
    <lineage>
        <taxon>Bacteria</taxon>
        <taxon>Bacillati</taxon>
        <taxon>Actinomycetota</taxon>
        <taxon>Actinomycetes</taxon>
        <taxon>Mycobacteriales</taxon>
        <taxon>Nocardiaceae</taxon>
        <taxon>Nocardia</taxon>
    </lineage>
</organism>
<dbReference type="Gene3D" id="3.30.450.40">
    <property type="match status" value="1"/>
</dbReference>
<dbReference type="InterPro" id="IPR050707">
    <property type="entry name" value="HTH_MetabolicPath_Reg"/>
</dbReference>
<gene>
    <name evidence="6" type="ORF">ACFYXQ_06880</name>
</gene>
<evidence type="ECO:0000256" key="3">
    <source>
        <dbReference type="ARBA" id="ARBA00023163"/>
    </source>
</evidence>
<accession>A0ABW6RU00</accession>
<feature type="domain" description="IclR-ED" evidence="5">
    <location>
        <begin position="81"/>
        <end position="259"/>
    </location>
</feature>
<dbReference type="SMART" id="SM00346">
    <property type="entry name" value="HTH_ICLR"/>
    <property type="match status" value="1"/>
</dbReference>
<keyword evidence="2" id="KW-0238">DNA-binding</keyword>
<evidence type="ECO:0000313" key="7">
    <source>
        <dbReference type="Proteomes" id="UP001601992"/>
    </source>
</evidence>
<reference evidence="6 7" key="1">
    <citation type="submission" date="2024-10" db="EMBL/GenBank/DDBJ databases">
        <title>The Natural Products Discovery Center: Release of the First 8490 Sequenced Strains for Exploring Actinobacteria Biosynthetic Diversity.</title>
        <authorList>
            <person name="Kalkreuter E."/>
            <person name="Kautsar S.A."/>
            <person name="Yang D."/>
            <person name="Bader C.D."/>
            <person name="Teijaro C.N."/>
            <person name="Fluegel L."/>
            <person name="Davis C.M."/>
            <person name="Simpson J.R."/>
            <person name="Lauterbach L."/>
            <person name="Steele A.D."/>
            <person name="Gui C."/>
            <person name="Meng S."/>
            <person name="Li G."/>
            <person name="Viehrig K."/>
            <person name="Ye F."/>
            <person name="Su P."/>
            <person name="Kiefer A.F."/>
            <person name="Nichols A."/>
            <person name="Cepeda A.J."/>
            <person name="Yan W."/>
            <person name="Fan B."/>
            <person name="Jiang Y."/>
            <person name="Adhikari A."/>
            <person name="Zheng C.-J."/>
            <person name="Schuster L."/>
            <person name="Cowan T.M."/>
            <person name="Smanski M.J."/>
            <person name="Chevrette M.G."/>
            <person name="De Carvalho L.P.S."/>
            <person name="Shen B."/>
        </authorList>
    </citation>
    <scope>NUCLEOTIDE SEQUENCE [LARGE SCALE GENOMIC DNA]</scope>
    <source>
        <strain evidence="6 7">NPDC002593</strain>
    </source>
</reference>
<evidence type="ECO:0000259" key="4">
    <source>
        <dbReference type="PROSITE" id="PS51077"/>
    </source>
</evidence>
<evidence type="ECO:0000313" key="6">
    <source>
        <dbReference type="EMBL" id="MFF3567492.1"/>
    </source>
</evidence>
<keyword evidence="7" id="KW-1185">Reference proteome</keyword>